<evidence type="ECO:0000313" key="5">
    <source>
        <dbReference type="EMBL" id="NEW08821.1"/>
    </source>
</evidence>
<evidence type="ECO:0000256" key="2">
    <source>
        <dbReference type="SAM" id="MobiDB-lite"/>
    </source>
</evidence>
<organism evidence="5">
    <name type="scientific">Paenibacillus sp. SYP-B3998</name>
    <dbReference type="NCBI Taxonomy" id="2678564"/>
    <lineage>
        <taxon>Bacteria</taxon>
        <taxon>Bacillati</taxon>
        <taxon>Bacillota</taxon>
        <taxon>Bacilli</taxon>
        <taxon>Bacillales</taxon>
        <taxon>Paenibacillaceae</taxon>
        <taxon>Paenibacillus</taxon>
    </lineage>
</organism>
<dbReference type="PROSITE" id="PS51109">
    <property type="entry name" value="G5"/>
    <property type="match status" value="1"/>
</dbReference>
<dbReference type="PANTHER" id="PTHR35788:SF1">
    <property type="entry name" value="EXPORTED PROTEIN"/>
    <property type="match status" value="1"/>
</dbReference>
<evidence type="ECO:0000259" key="4">
    <source>
        <dbReference type="PROSITE" id="PS51109"/>
    </source>
</evidence>
<dbReference type="InterPro" id="IPR011098">
    <property type="entry name" value="G5_dom"/>
</dbReference>
<dbReference type="AlphaFoldDB" id="A0A6G4A4S5"/>
<dbReference type="PANTHER" id="PTHR35788">
    <property type="entry name" value="EXPORTED PROTEIN-RELATED"/>
    <property type="match status" value="1"/>
</dbReference>
<accession>A0A6G4A4S5</accession>
<comment type="caution">
    <text evidence="5">The sequence shown here is derived from an EMBL/GenBank/DDBJ whole genome shotgun (WGS) entry which is preliminary data.</text>
</comment>
<protein>
    <recommendedName>
        <fullName evidence="4">G5 domain-containing protein</fullName>
    </recommendedName>
</protein>
<dbReference type="Gene3D" id="2.20.230.10">
    <property type="entry name" value="Resuscitation-promoting factor rpfb"/>
    <property type="match status" value="1"/>
</dbReference>
<reference evidence="5" key="1">
    <citation type="submission" date="2020-02" db="EMBL/GenBank/DDBJ databases">
        <authorList>
            <person name="Shen X.-R."/>
            <person name="Zhang Y.-X."/>
        </authorList>
    </citation>
    <scope>NUCLEOTIDE SEQUENCE</scope>
    <source>
        <strain evidence="5">SYP-B3998</strain>
    </source>
</reference>
<evidence type="ECO:0000256" key="1">
    <source>
        <dbReference type="ARBA" id="ARBA00022729"/>
    </source>
</evidence>
<feature type="compositionally biased region" description="Basic and acidic residues" evidence="2">
    <location>
        <begin position="460"/>
        <end position="481"/>
    </location>
</feature>
<dbReference type="EMBL" id="JAAIKC010000011">
    <property type="protein sequence ID" value="NEW08821.1"/>
    <property type="molecule type" value="Genomic_DNA"/>
</dbReference>
<dbReference type="Pfam" id="PF04294">
    <property type="entry name" value="VanW"/>
    <property type="match status" value="1"/>
</dbReference>
<proteinExistence type="predicted"/>
<keyword evidence="1" id="KW-0732">Signal</keyword>
<name>A0A6G4A4S5_9BACL</name>
<feature type="transmembrane region" description="Helical" evidence="3">
    <location>
        <begin position="12"/>
        <end position="35"/>
    </location>
</feature>
<dbReference type="InterPro" id="IPR007391">
    <property type="entry name" value="Vancomycin_resist_VanW"/>
</dbReference>
<dbReference type="RefSeq" id="WP_163952077.1">
    <property type="nucleotide sequence ID" value="NZ_JAAIKC010000011.1"/>
</dbReference>
<feature type="domain" description="G5" evidence="4">
    <location>
        <begin position="382"/>
        <end position="461"/>
    </location>
</feature>
<gene>
    <name evidence="5" type="ORF">GK047_22755</name>
</gene>
<evidence type="ECO:0000256" key="3">
    <source>
        <dbReference type="SAM" id="Phobius"/>
    </source>
</evidence>
<keyword evidence="3" id="KW-1133">Transmembrane helix</keyword>
<dbReference type="Pfam" id="PF07501">
    <property type="entry name" value="G5"/>
    <property type="match status" value="1"/>
</dbReference>
<keyword evidence="3" id="KW-0812">Transmembrane</keyword>
<dbReference type="SMART" id="SM01208">
    <property type="entry name" value="G5"/>
    <property type="match status" value="1"/>
</dbReference>
<keyword evidence="3" id="KW-0472">Membrane</keyword>
<feature type="region of interest" description="Disordered" evidence="2">
    <location>
        <begin position="454"/>
        <end position="487"/>
    </location>
</feature>
<sequence>MRSTSPYYSPFRTYILTLGLMTVLTSVGGGVLYLYGTGQSLPAHLQVAGWKPGAIPYMQFQTQLDEQLALYASLRVHLASPSPDIASMDLSLGELGLAIHRGPLDEAMERMFHASLTDRIAARWSLRKVQLPLQITIDQDKLRAIVKQTWKELYNYHPTAAMRIVNPDDTIRYEPERGVLRLDTTTLQKEIEAQLPPFSSPSNPLKPLKLPVPIYTELPSVTMDSLRRQGVERKISEFTTTFPVSGQGRIHNIRSTAASIQDMLLAPNETFDYSKIIEQTEAKFGYQEAPVILNGKLVPGIGGGICQVSSTLYNAVLRSGLEIVERRSHSLPVSYVPLGQDATFASGYINFKFRNSTDAYILIRTISTDRDVTVKLFGRISPSTTYDIESKIIETIQPTVKYLHNPSMRSGSIKPISAGKEGYVVETYRYRKLNGAVVSKELISKDRYSPVPALVASNRGDIKPEEGNPDENGKPLLEDGVKGPSFR</sequence>
<dbReference type="InterPro" id="IPR052913">
    <property type="entry name" value="Glycopeptide_resist_protein"/>
</dbReference>